<organism evidence="1 2">
    <name type="scientific">Naganishia adeliensis</name>
    <dbReference type="NCBI Taxonomy" id="92952"/>
    <lineage>
        <taxon>Eukaryota</taxon>
        <taxon>Fungi</taxon>
        <taxon>Dikarya</taxon>
        <taxon>Basidiomycota</taxon>
        <taxon>Agaricomycotina</taxon>
        <taxon>Tremellomycetes</taxon>
        <taxon>Filobasidiales</taxon>
        <taxon>Filobasidiaceae</taxon>
        <taxon>Naganishia</taxon>
    </lineage>
</organism>
<reference evidence="1" key="1">
    <citation type="submission" date="2023-04" db="EMBL/GenBank/DDBJ databases">
        <title>Draft Genome sequencing of Naganishia species isolated from polar environments using Oxford Nanopore Technology.</title>
        <authorList>
            <person name="Leo P."/>
            <person name="Venkateswaran K."/>
        </authorList>
    </citation>
    <scope>NUCLEOTIDE SEQUENCE</scope>
    <source>
        <strain evidence="1">MNA-CCFEE 5262</strain>
    </source>
</reference>
<evidence type="ECO:0000313" key="2">
    <source>
        <dbReference type="Proteomes" id="UP001230649"/>
    </source>
</evidence>
<accession>A0ACC2V1T9</accession>
<keyword evidence="2" id="KW-1185">Reference proteome</keyword>
<dbReference type="EMBL" id="JASBWS010000160">
    <property type="protein sequence ID" value="KAJ9093154.1"/>
    <property type="molecule type" value="Genomic_DNA"/>
</dbReference>
<evidence type="ECO:0000313" key="1">
    <source>
        <dbReference type="EMBL" id="KAJ9093154.1"/>
    </source>
</evidence>
<proteinExistence type="predicted"/>
<protein>
    <submittedName>
        <fullName evidence="1">Uncharacterized protein</fullName>
    </submittedName>
</protein>
<name>A0ACC2V1T9_9TREE</name>
<gene>
    <name evidence="1" type="ORF">QFC20_007202</name>
</gene>
<dbReference type="Proteomes" id="UP001230649">
    <property type="component" value="Unassembled WGS sequence"/>
</dbReference>
<sequence>MASSDTGPTSWSHTFLRMVYAATHLPIQDQIIPKENAKPVISRLRGILYLRLNQLQLAKQSFMEALALDVRNFDVFLELTNSMMTVEEEWHFIQNLSYRDQLHSEDAAFLLADHYNLEENADMRFLDAERSFAASDWDACYTITSSAYLPVMCIGMEYIQLNDMPMALNALSTALSYGVEDPLLFNEIGIVHFNQEQLLQQSYQYPLGLANLSLHACRNLLQHGALSKKIQPGHRALKLRTV</sequence>
<comment type="caution">
    <text evidence="1">The sequence shown here is derived from an EMBL/GenBank/DDBJ whole genome shotgun (WGS) entry which is preliminary data.</text>
</comment>